<organism evidence="19 20">
    <name type="scientific">Apis cerana cerana</name>
    <name type="common">Oriental honeybee</name>
    <dbReference type="NCBI Taxonomy" id="94128"/>
    <lineage>
        <taxon>Eukaryota</taxon>
        <taxon>Metazoa</taxon>
        <taxon>Ecdysozoa</taxon>
        <taxon>Arthropoda</taxon>
        <taxon>Hexapoda</taxon>
        <taxon>Insecta</taxon>
        <taxon>Pterygota</taxon>
        <taxon>Neoptera</taxon>
        <taxon>Endopterygota</taxon>
        <taxon>Hymenoptera</taxon>
        <taxon>Apocrita</taxon>
        <taxon>Aculeata</taxon>
        <taxon>Apoidea</taxon>
        <taxon>Anthophila</taxon>
        <taxon>Apidae</taxon>
        <taxon>Apis</taxon>
    </lineage>
</organism>
<keyword evidence="20" id="KW-1185">Reference proteome</keyword>
<dbReference type="EMBL" id="KZ288198">
    <property type="protein sequence ID" value="PBC33657.1"/>
    <property type="molecule type" value="Genomic_DNA"/>
</dbReference>
<evidence type="ECO:0000256" key="3">
    <source>
        <dbReference type="ARBA" id="ARBA00022598"/>
    </source>
</evidence>
<evidence type="ECO:0000256" key="6">
    <source>
        <dbReference type="ARBA" id="ARBA00022741"/>
    </source>
</evidence>
<keyword evidence="4" id="KW-0132">Cell division</keyword>
<dbReference type="InterPro" id="IPR016059">
    <property type="entry name" value="DNA_ligase_ATP-dep_CS"/>
</dbReference>
<evidence type="ECO:0000256" key="15">
    <source>
        <dbReference type="RuleBase" id="RU000617"/>
    </source>
</evidence>
<evidence type="ECO:0000256" key="16">
    <source>
        <dbReference type="RuleBase" id="RU004196"/>
    </source>
</evidence>
<dbReference type="NCBIfam" id="TIGR00574">
    <property type="entry name" value="dnl1"/>
    <property type="match status" value="1"/>
</dbReference>
<dbReference type="GO" id="GO:0051301">
    <property type="term" value="P:cell division"/>
    <property type="evidence" value="ECO:0007669"/>
    <property type="project" value="UniProtKB-KW"/>
</dbReference>
<dbReference type="Gene3D" id="1.10.3260.10">
    <property type="entry name" value="DNA ligase, ATP-dependent, N-terminal domain"/>
    <property type="match status" value="2"/>
</dbReference>
<dbReference type="InterPro" id="IPR000977">
    <property type="entry name" value="DNA_ligase_ATP-dep"/>
</dbReference>
<feature type="domain" description="ATP-dependent DNA ligase family profile" evidence="18">
    <location>
        <begin position="683"/>
        <end position="819"/>
    </location>
</feature>
<dbReference type="GO" id="GO:0005634">
    <property type="term" value="C:nucleus"/>
    <property type="evidence" value="ECO:0007669"/>
    <property type="project" value="UniProtKB-SubCell"/>
</dbReference>
<dbReference type="GO" id="GO:0003677">
    <property type="term" value="F:DNA binding"/>
    <property type="evidence" value="ECO:0007669"/>
    <property type="project" value="InterPro"/>
</dbReference>
<dbReference type="InterPro" id="IPR012310">
    <property type="entry name" value="DNA_ligase_ATP-dep_cent"/>
</dbReference>
<dbReference type="FunFam" id="3.30.470.30:FF:000016">
    <property type="entry name" value="DNA ligase"/>
    <property type="match status" value="1"/>
</dbReference>
<evidence type="ECO:0000256" key="10">
    <source>
        <dbReference type="ARBA" id="ARBA00023204"/>
    </source>
</evidence>
<dbReference type="Pfam" id="PF01068">
    <property type="entry name" value="DNA_ligase_A_M"/>
    <property type="match status" value="1"/>
</dbReference>
<keyword evidence="5" id="KW-0235">DNA replication</keyword>
<comment type="function">
    <text evidence="14">DNA ligase that seals nicks in double-stranded DNA during DNA replication, DNA recombination and DNA repair.</text>
</comment>
<evidence type="ECO:0000256" key="5">
    <source>
        <dbReference type="ARBA" id="ARBA00022705"/>
    </source>
</evidence>
<evidence type="ECO:0000256" key="1">
    <source>
        <dbReference type="ARBA" id="ARBA00004123"/>
    </source>
</evidence>
<dbReference type="CDD" id="cd07900">
    <property type="entry name" value="Adenylation_DNA_ligase_I_Euk"/>
    <property type="match status" value="1"/>
</dbReference>
<dbReference type="OrthoDB" id="206088at2759"/>
<evidence type="ECO:0000259" key="18">
    <source>
        <dbReference type="PROSITE" id="PS50160"/>
    </source>
</evidence>
<dbReference type="Gene3D" id="3.30.470.30">
    <property type="entry name" value="DNA ligase/mRNA capping enzyme"/>
    <property type="match status" value="1"/>
</dbReference>
<keyword evidence="3 15" id="KW-0436">Ligase</keyword>
<dbReference type="GO" id="GO:0071897">
    <property type="term" value="P:DNA biosynthetic process"/>
    <property type="evidence" value="ECO:0007669"/>
    <property type="project" value="InterPro"/>
</dbReference>
<feature type="region of interest" description="Disordered" evidence="17">
    <location>
        <begin position="19"/>
        <end position="38"/>
    </location>
</feature>
<dbReference type="PANTHER" id="PTHR45674">
    <property type="entry name" value="DNA LIGASE 1/3 FAMILY MEMBER"/>
    <property type="match status" value="1"/>
</dbReference>
<dbReference type="InterPro" id="IPR012340">
    <property type="entry name" value="NA-bd_OB-fold"/>
</dbReference>
<dbReference type="PROSITE" id="PS50160">
    <property type="entry name" value="DNA_LIGASE_A3"/>
    <property type="match status" value="1"/>
</dbReference>
<gene>
    <name evidence="19" type="ORF">APICC_00591</name>
</gene>
<evidence type="ECO:0000313" key="20">
    <source>
        <dbReference type="Proteomes" id="UP000242457"/>
    </source>
</evidence>
<keyword evidence="8 15" id="KW-0067">ATP-binding</keyword>
<feature type="compositionally biased region" description="Basic and acidic residues" evidence="17">
    <location>
        <begin position="233"/>
        <end position="254"/>
    </location>
</feature>
<keyword evidence="6 15" id="KW-0547">Nucleotide-binding</keyword>
<comment type="catalytic activity">
    <reaction evidence="13 15">
        <text>ATP + (deoxyribonucleotide)n-3'-hydroxyl + 5'-phospho-(deoxyribonucleotide)m = (deoxyribonucleotide)n+m + AMP + diphosphate.</text>
        <dbReference type="EC" id="6.5.1.1"/>
    </reaction>
</comment>
<evidence type="ECO:0000256" key="13">
    <source>
        <dbReference type="ARBA" id="ARBA00034003"/>
    </source>
</evidence>
<dbReference type="STRING" id="94128.A0A2A3EPL3"/>
<dbReference type="SUPFAM" id="SSF117018">
    <property type="entry name" value="ATP-dependent DNA ligase DNA-binding domain"/>
    <property type="match status" value="2"/>
</dbReference>
<dbReference type="AlphaFoldDB" id="A0A2A3EPL3"/>
<comment type="similarity">
    <text evidence="2 16">Belongs to the ATP-dependent DNA ligase family.</text>
</comment>
<sequence length="952" mass="108422">MAKEREIIVKVVTVSAAKQKEGTKNGKDDKKKSSNYSYDPSISNYNPIDDACWKHNEKVPYIALTYTLELIENTSARLKIIEILSNYFRSKKKKKIEELAKKTPKTPKKTNIKKILKDTINVKEKKENELIVKNKIESSPEFKSSESLLEEYDNEINLRNPKEKINKKKSTSIKEDKIKSNFEIESSKSSSEKSNSEKNLKKTEKKVVKKRSRIIAPVDDSSDEEECIPLPESPKKINLNEKEKNPVSEEEKSNKNIIDSTKNNKKEKEKNIEITEKSAKLHNFFAAKQKEGTKNGKDDKKKSSNYSYDPSISNYNPIDCIVPYIALTCTLELIENTSARLKIIEILSNYFRSVIVLSSDDLLSSIYLCLNQLAPAYEGIELGVAETNLMKAIAQCTGRTLAQIKTDVQEVGDLGIVAEGSRSNQRTMFQPAPLTVSSVYTRLKEIAQMTGSASVTKKLDKIQSLFVACRFTEARYLIRSLAGKLRIGLAEQSVLQALALACTMTPPKPTFPPEILDASKKMSNDTFKQKYDETALILKTTYCECPNYDKIIPVLLKEGIKELPNKCKITPGIPMKPMLAHPTKGVQEVLTRFDGLKFTCEWKYDGERAQIHFAEDGKISIYSRNQENNTSKYPDIIGRFKNTQGENVKSCILDCEAVAWDNDKKQILPFQILSTRKRKDANESDIKVQVCVFMFDLLYLNGEPLVQQPFIKRRELLKENFKEIIGEWKFATSLDTSTMEQVQDFLDESVKGNCEGLMVKTLEEEATYEIAKRSRNWLKLKKDYLDGIGDTLDVVVIGGYIGKGKRTGTYGGFLLACYDQENEEYQSICKIGTGFSEEDLQKHTEFFKEYIISQTKSYYRYDSSLKPDHWFEPIQVWEIKCADLSLSPVHKAAIGIVDPEKGISLRFPRFVRIRDDKNSDNATSAQQVASMYNNQEQIKNQTSTKITEEDFY</sequence>
<dbReference type="Gene3D" id="3.30.1490.70">
    <property type="match status" value="1"/>
</dbReference>
<evidence type="ECO:0000256" key="12">
    <source>
        <dbReference type="ARBA" id="ARBA00023306"/>
    </source>
</evidence>
<dbReference type="PROSITE" id="PS00333">
    <property type="entry name" value="DNA_LIGASE_A2"/>
    <property type="match status" value="1"/>
</dbReference>
<dbReference type="FunFam" id="1.10.3260.10:FF:000001">
    <property type="entry name" value="DNA ligase"/>
    <property type="match status" value="1"/>
</dbReference>
<dbReference type="InterPro" id="IPR012309">
    <property type="entry name" value="DNA_ligase_ATP-dep_C"/>
</dbReference>
<dbReference type="GO" id="GO:1903461">
    <property type="term" value="P:Okazaki fragment processing involved in mitotic DNA replication"/>
    <property type="evidence" value="ECO:0007669"/>
    <property type="project" value="TreeGrafter"/>
</dbReference>
<dbReference type="Gene3D" id="2.40.50.140">
    <property type="entry name" value="Nucleic acid-binding proteins"/>
    <property type="match status" value="1"/>
</dbReference>
<feature type="compositionally biased region" description="Basic and acidic residues" evidence="17">
    <location>
        <begin position="19"/>
        <end position="32"/>
    </location>
</feature>
<dbReference type="CDD" id="cd07969">
    <property type="entry name" value="OBF_DNA_ligase_I"/>
    <property type="match status" value="1"/>
</dbReference>
<proteinExistence type="inferred from homology"/>
<evidence type="ECO:0000313" key="19">
    <source>
        <dbReference type="EMBL" id="PBC33657.1"/>
    </source>
</evidence>
<keyword evidence="10 15" id="KW-0234">DNA repair</keyword>
<dbReference type="Pfam" id="PF04679">
    <property type="entry name" value="DNA_ligase_A_C"/>
    <property type="match status" value="1"/>
</dbReference>
<feature type="region of interest" description="Disordered" evidence="17">
    <location>
        <begin position="183"/>
        <end position="270"/>
    </location>
</feature>
<dbReference type="GO" id="GO:0006281">
    <property type="term" value="P:DNA repair"/>
    <property type="evidence" value="ECO:0007669"/>
    <property type="project" value="UniProtKB-KW"/>
</dbReference>
<dbReference type="SUPFAM" id="SSF56091">
    <property type="entry name" value="DNA ligase/mRNA capping enzyme, catalytic domain"/>
    <property type="match status" value="1"/>
</dbReference>
<dbReference type="GO" id="GO:0005739">
    <property type="term" value="C:mitochondrion"/>
    <property type="evidence" value="ECO:0007669"/>
    <property type="project" value="TreeGrafter"/>
</dbReference>
<evidence type="ECO:0000256" key="4">
    <source>
        <dbReference type="ARBA" id="ARBA00022618"/>
    </source>
</evidence>
<dbReference type="EC" id="6.5.1.1" evidence="15"/>
<dbReference type="InterPro" id="IPR036599">
    <property type="entry name" value="DNA_ligase_N_sf"/>
</dbReference>
<keyword evidence="11" id="KW-0539">Nucleus</keyword>
<dbReference type="PANTHER" id="PTHR45674:SF4">
    <property type="entry name" value="DNA LIGASE 1"/>
    <property type="match status" value="1"/>
</dbReference>
<feature type="compositionally biased region" description="Basic and acidic residues" evidence="17">
    <location>
        <begin position="183"/>
        <end position="206"/>
    </location>
</feature>
<evidence type="ECO:0000256" key="7">
    <source>
        <dbReference type="ARBA" id="ARBA00022763"/>
    </source>
</evidence>
<keyword evidence="7 15" id="KW-0227">DNA damage</keyword>
<evidence type="ECO:0000256" key="9">
    <source>
        <dbReference type="ARBA" id="ARBA00023172"/>
    </source>
</evidence>
<keyword evidence="12" id="KW-0131">Cell cycle</keyword>
<dbReference type="InterPro" id="IPR012308">
    <property type="entry name" value="DNA_ligase_ATP-dep_N"/>
</dbReference>
<dbReference type="InterPro" id="IPR050191">
    <property type="entry name" value="ATP-dep_DNA_ligase"/>
</dbReference>
<dbReference type="SUPFAM" id="SSF50249">
    <property type="entry name" value="Nucleic acid-binding proteins"/>
    <property type="match status" value="1"/>
</dbReference>
<evidence type="ECO:0000256" key="14">
    <source>
        <dbReference type="ARBA" id="ARBA00054532"/>
    </source>
</evidence>
<dbReference type="Pfam" id="PF04675">
    <property type="entry name" value="DNA_ligase_A_N"/>
    <property type="match status" value="1"/>
</dbReference>
<dbReference type="PROSITE" id="PS00697">
    <property type="entry name" value="DNA_LIGASE_A1"/>
    <property type="match status" value="1"/>
</dbReference>
<keyword evidence="9 15" id="KW-0233">DNA recombination</keyword>
<dbReference type="GO" id="GO:0006310">
    <property type="term" value="P:DNA recombination"/>
    <property type="evidence" value="ECO:0007669"/>
    <property type="project" value="UniProtKB-KW"/>
</dbReference>
<dbReference type="FunFam" id="2.40.50.140:FF:000062">
    <property type="entry name" value="DNA ligase"/>
    <property type="match status" value="1"/>
</dbReference>
<dbReference type="GO" id="GO:0003910">
    <property type="term" value="F:DNA ligase (ATP) activity"/>
    <property type="evidence" value="ECO:0007669"/>
    <property type="project" value="UniProtKB-EC"/>
</dbReference>
<evidence type="ECO:0000256" key="8">
    <source>
        <dbReference type="ARBA" id="ARBA00022840"/>
    </source>
</evidence>
<dbReference type="Proteomes" id="UP000242457">
    <property type="component" value="Unassembled WGS sequence"/>
</dbReference>
<accession>A0A2A3EPL3</accession>
<name>A0A2A3EPL3_APICC</name>
<reference evidence="19 20" key="1">
    <citation type="submission" date="2014-07" db="EMBL/GenBank/DDBJ databases">
        <title>Genomic and transcriptomic analysis on Apis cerana provide comprehensive insights into honey bee biology.</title>
        <authorList>
            <person name="Diao Q."/>
            <person name="Sun L."/>
            <person name="Zheng H."/>
            <person name="Zheng H."/>
            <person name="Xu S."/>
            <person name="Wang S."/>
            <person name="Zeng Z."/>
            <person name="Hu F."/>
            <person name="Su S."/>
            <person name="Wu J."/>
        </authorList>
    </citation>
    <scope>NUCLEOTIDE SEQUENCE [LARGE SCALE GENOMIC DNA]</scope>
    <source>
        <tissue evidence="19">Pupae without intestine</tissue>
    </source>
</reference>
<dbReference type="GO" id="GO:0005524">
    <property type="term" value="F:ATP binding"/>
    <property type="evidence" value="ECO:0007669"/>
    <property type="project" value="UniProtKB-KW"/>
</dbReference>
<evidence type="ECO:0000256" key="17">
    <source>
        <dbReference type="SAM" id="MobiDB-lite"/>
    </source>
</evidence>
<comment type="subcellular location">
    <subcellularLocation>
        <location evidence="1">Nucleus</location>
    </subcellularLocation>
</comment>
<protein>
    <recommendedName>
        <fullName evidence="15">DNA ligase</fullName>
        <ecNumber evidence="15">6.5.1.1</ecNumber>
    </recommendedName>
</protein>
<evidence type="ECO:0000256" key="2">
    <source>
        <dbReference type="ARBA" id="ARBA00007572"/>
    </source>
</evidence>
<evidence type="ECO:0000256" key="11">
    <source>
        <dbReference type="ARBA" id="ARBA00023242"/>
    </source>
</evidence>